<name>A0A3N7HH90_9BURK</name>
<reference evidence="5 6" key="2">
    <citation type="submission" date="2018-12" db="EMBL/GenBank/DDBJ databases">
        <title>Rhizobacter gummiphilus sp. nov., a rubber-degrading bacterium isolated from the soil of a botanical garden in Japan.</title>
        <authorList>
            <person name="Shunsuke S.S."/>
        </authorList>
    </citation>
    <scope>NUCLEOTIDE SEQUENCE [LARGE SCALE GENOMIC DNA]</scope>
    <source>
        <strain evidence="5 6">S-16</strain>
    </source>
</reference>
<dbReference type="Pfam" id="PF19581">
    <property type="entry name" value="Glyoxalase_7"/>
    <property type="match status" value="1"/>
</dbReference>
<accession>A0A3N7HH90</accession>
<dbReference type="InterPro" id="IPR037523">
    <property type="entry name" value="VOC_core"/>
</dbReference>
<dbReference type="InterPro" id="IPR029068">
    <property type="entry name" value="Glyas_Bleomycin-R_OHBP_Dase"/>
</dbReference>
<reference evidence="5 6" key="1">
    <citation type="submission" date="2018-08" db="EMBL/GenBank/DDBJ databases">
        <authorList>
            <person name="Khan S.A."/>
            <person name="Jeon C.O."/>
            <person name="Chun B.H."/>
            <person name="Jeong S.E."/>
        </authorList>
    </citation>
    <scope>NUCLEOTIDE SEQUENCE [LARGE SCALE GENOMIC DNA]</scope>
    <source>
        <strain evidence="5 6">S-16</strain>
    </source>
</reference>
<dbReference type="OrthoDB" id="9803104at2"/>
<protein>
    <recommendedName>
        <fullName evidence="2">Bleomycin resistance protein</fullName>
    </recommendedName>
</protein>
<feature type="domain" description="VOC" evidence="4">
    <location>
        <begin position="1"/>
        <end position="118"/>
    </location>
</feature>
<evidence type="ECO:0000313" key="6">
    <source>
        <dbReference type="Proteomes" id="UP000267464"/>
    </source>
</evidence>
<dbReference type="SUPFAM" id="SSF54593">
    <property type="entry name" value="Glyoxalase/Bleomycin resistance protein/Dihydroxybiphenyl dioxygenase"/>
    <property type="match status" value="1"/>
</dbReference>
<evidence type="ECO:0000256" key="2">
    <source>
        <dbReference type="ARBA" id="ARBA00021572"/>
    </source>
</evidence>
<dbReference type="GO" id="GO:0046677">
    <property type="term" value="P:response to antibiotic"/>
    <property type="evidence" value="ECO:0007669"/>
    <property type="project" value="UniProtKB-KW"/>
</dbReference>
<evidence type="ECO:0000256" key="1">
    <source>
        <dbReference type="ARBA" id="ARBA00011051"/>
    </source>
</evidence>
<dbReference type="AlphaFoldDB" id="A0A3N7HH90"/>
<organism evidence="5 6">
    <name type="scientific">Piscinibacter terrae</name>
    <dbReference type="NCBI Taxonomy" id="2496871"/>
    <lineage>
        <taxon>Bacteria</taxon>
        <taxon>Pseudomonadati</taxon>
        <taxon>Pseudomonadota</taxon>
        <taxon>Betaproteobacteria</taxon>
        <taxon>Burkholderiales</taxon>
        <taxon>Sphaerotilaceae</taxon>
        <taxon>Piscinibacter</taxon>
    </lineage>
</organism>
<dbReference type="InterPro" id="IPR000335">
    <property type="entry name" value="Bleomycin-R"/>
</dbReference>
<dbReference type="RefSeq" id="WP_124543776.1">
    <property type="nucleotide sequence ID" value="NZ_QUSW01000011.1"/>
</dbReference>
<gene>
    <name evidence="5" type="ORF">DZC73_28395</name>
</gene>
<evidence type="ECO:0000259" key="4">
    <source>
        <dbReference type="PROSITE" id="PS51819"/>
    </source>
</evidence>
<evidence type="ECO:0000313" key="5">
    <source>
        <dbReference type="EMBL" id="RQP21404.1"/>
    </source>
</evidence>
<dbReference type="Proteomes" id="UP000267464">
    <property type="component" value="Unassembled WGS sequence"/>
</dbReference>
<keyword evidence="3" id="KW-0046">Antibiotic resistance</keyword>
<dbReference type="EMBL" id="QUSW01000011">
    <property type="protein sequence ID" value="RQP21404.1"/>
    <property type="molecule type" value="Genomic_DNA"/>
</dbReference>
<dbReference type="CDD" id="cd08349">
    <property type="entry name" value="BLMA_like"/>
    <property type="match status" value="1"/>
</dbReference>
<sequence length="125" mass="14165">MPGQTVIPQLRITDARRSLEFYVRGLGFTVDWEHQFEPGFPLFMQLTRSDQTIFLTEHTGDCEVGGAVYFVVPDVDDCFAEFSSRGVLPVERPANTPWDTREMVLRDPDGNRLRFASEFSSGEAS</sequence>
<comment type="similarity">
    <text evidence="1">Belongs to the bleomycin resistance protein family.</text>
</comment>
<dbReference type="PROSITE" id="PS51819">
    <property type="entry name" value="VOC"/>
    <property type="match status" value="1"/>
</dbReference>
<keyword evidence="6" id="KW-1185">Reference proteome</keyword>
<dbReference type="Gene3D" id="3.10.180.10">
    <property type="entry name" value="2,3-Dihydroxybiphenyl 1,2-Dioxygenase, domain 1"/>
    <property type="match status" value="1"/>
</dbReference>
<comment type="caution">
    <text evidence="5">The sequence shown here is derived from an EMBL/GenBank/DDBJ whole genome shotgun (WGS) entry which is preliminary data.</text>
</comment>
<evidence type="ECO:0000256" key="3">
    <source>
        <dbReference type="ARBA" id="ARBA00023251"/>
    </source>
</evidence>
<proteinExistence type="inferred from homology"/>